<dbReference type="Proteomes" id="UP001497516">
    <property type="component" value="Chromosome 5"/>
</dbReference>
<dbReference type="InterPro" id="IPR053151">
    <property type="entry name" value="RNase_H-like"/>
</dbReference>
<dbReference type="PANTHER" id="PTHR47723:SF19">
    <property type="entry name" value="POLYNUCLEOTIDYL TRANSFERASE, RIBONUCLEASE H-LIKE SUPERFAMILY PROTEIN"/>
    <property type="match status" value="1"/>
</dbReference>
<organism evidence="2 3">
    <name type="scientific">Linum trigynum</name>
    <dbReference type="NCBI Taxonomy" id="586398"/>
    <lineage>
        <taxon>Eukaryota</taxon>
        <taxon>Viridiplantae</taxon>
        <taxon>Streptophyta</taxon>
        <taxon>Embryophyta</taxon>
        <taxon>Tracheophyta</taxon>
        <taxon>Spermatophyta</taxon>
        <taxon>Magnoliopsida</taxon>
        <taxon>eudicotyledons</taxon>
        <taxon>Gunneridae</taxon>
        <taxon>Pentapetalae</taxon>
        <taxon>rosids</taxon>
        <taxon>fabids</taxon>
        <taxon>Malpighiales</taxon>
        <taxon>Linaceae</taxon>
        <taxon>Linum</taxon>
    </lineage>
</organism>
<evidence type="ECO:0000313" key="2">
    <source>
        <dbReference type="EMBL" id="CAL1387343.1"/>
    </source>
</evidence>
<feature type="domain" description="Reverse transcriptase zinc-binding" evidence="1">
    <location>
        <begin position="16"/>
        <end position="102"/>
    </location>
</feature>
<reference evidence="2 3" key="1">
    <citation type="submission" date="2024-04" db="EMBL/GenBank/DDBJ databases">
        <authorList>
            <person name="Fracassetti M."/>
        </authorList>
    </citation>
    <scope>NUCLEOTIDE SEQUENCE [LARGE SCALE GENOMIC DNA]</scope>
</reference>
<protein>
    <recommendedName>
        <fullName evidence="1">Reverse transcriptase zinc-binding domain-containing protein</fullName>
    </recommendedName>
</protein>
<dbReference type="AlphaFoldDB" id="A0AAV2ENR8"/>
<evidence type="ECO:0000313" key="3">
    <source>
        <dbReference type="Proteomes" id="UP001497516"/>
    </source>
</evidence>
<keyword evidence="3" id="KW-1185">Reference proteome</keyword>
<dbReference type="EMBL" id="OZ034818">
    <property type="protein sequence ID" value="CAL1387343.1"/>
    <property type="molecule type" value="Genomic_DNA"/>
</dbReference>
<dbReference type="InterPro" id="IPR026960">
    <property type="entry name" value="RVT-Znf"/>
</dbReference>
<name>A0AAV2ENR8_9ROSI</name>
<accession>A0AAV2ENR8</accession>
<evidence type="ECO:0000259" key="1">
    <source>
        <dbReference type="Pfam" id="PF13966"/>
    </source>
</evidence>
<sequence length="254" mass="28539">MLTSLCGASLLREGSLKIAYELIQADAVVQPQPEPCWKAIWRTLSPQRTHTFLWLAAHQRLLTNAERSRRHLAPNGTCPICEDGPETTLHVIRDCPYARGVWSHFLAEEPPDDLFFQSNLSSWIRYYITGRSGIIDASLFAVLCWKLWKNRNSKVFEKKLATMEEMIAAVKLYVQQVRWAFDRESAVMGGDRMKHSSFIHWKPPPSGWTCLNTNGSVAIAQASAAAGGCLRDEDGRLIRAFVANLGVAPPLMRS</sequence>
<gene>
    <name evidence="2" type="ORF">LTRI10_LOCUS28334</name>
</gene>
<dbReference type="Pfam" id="PF13966">
    <property type="entry name" value="zf-RVT"/>
    <property type="match status" value="1"/>
</dbReference>
<dbReference type="PANTHER" id="PTHR47723">
    <property type="entry name" value="OS05G0353850 PROTEIN"/>
    <property type="match status" value="1"/>
</dbReference>
<proteinExistence type="predicted"/>